<dbReference type="InterPro" id="IPR009057">
    <property type="entry name" value="Homeodomain-like_sf"/>
</dbReference>
<dbReference type="PANTHER" id="PTHR43479">
    <property type="entry name" value="ACREF/ENVCD OPERON REPRESSOR-RELATED"/>
    <property type="match status" value="1"/>
</dbReference>
<gene>
    <name evidence="4" type="ORF">BC659_1136</name>
</gene>
<dbReference type="InterPro" id="IPR036271">
    <property type="entry name" value="Tet_transcr_reg_TetR-rel_C_sf"/>
</dbReference>
<organism evidence="4 5">
    <name type="scientific">Sediminibacterium goheungense</name>
    <dbReference type="NCBI Taxonomy" id="1086393"/>
    <lineage>
        <taxon>Bacteria</taxon>
        <taxon>Pseudomonadati</taxon>
        <taxon>Bacteroidota</taxon>
        <taxon>Chitinophagia</taxon>
        <taxon>Chitinophagales</taxon>
        <taxon>Chitinophagaceae</taxon>
        <taxon>Sediminibacterium</taxon>
    </lineage>
</organism>
<dbReference type="Proteomes" id="UP000295741">
    <property type="component" value="Unassembled WGS sequence"/>
</dbReference>
<sequence length="198" mass="22761">MILSAKEEIVKDDILKEAQKLFQQFGLKKTTMEDIARSMGKGKSTLYYYYCSKEEIFDAVISKEMTEVFHDAREAAEKSASAEDKLRAFTITKIKALQKKSNLYKVVRGEMQENMRCMKHLHTEYDQQEVKLVTDILSFGIKNGEFSSAIKKELDILPMIIVSSLRGLERDLFAGNKYPKLETRIDSVITIMVRGLKK</sequence>
<reference evidence="4 5" key="1">
    <citation type="submission" date="2019-03" db="EMBL/GenBank/DDBJ databases">
        <title>Genomic Encyclopedia of Archaeal and Bacterial Type Strains, Phase II (KMG-II): from individual species to whole genera.</title>
        <authorList>
            <person name="Goeker M."/>
        </authorList>
    </citation>
    <scope>NUCLEOTIDE SEQUENCE [LARGE SCALE GENOMIC DNA]</scope>
    <source>
        <strain evidence="4 5">DSM 28323</strain>
    </source>
</reference>
<dbReference type="PROSITE" id="PS50977">
    <property type="entry name" value="HTH_TETR_2"/>
    <property type="match status" value="1"/>
</dbReference>
<keyword evidence="1 2" id="KW-0238">DNA-binding</keyword>
<dbReference type="InterPro" id="IPR050624">
    <property type="entry name" value="HTH-type_Tx_Regulator"/>
</dbReference>
<dbReference type="SUPFAM" id="SSF46689">
    <property type="entry name" value="Homeodomain-like"/>
    <property type="match status" value="1"/>
</dbReference>
<dbReference type="Gene3D" id="1.10.357.10">
    <property type="entry name" value="Tetracycline Repressor, domain 2"/>
    <property type="match status" value="1"/>
</dbReference>
<evidence type="ECO:0000256" key="2">
    <source>
        <dbReference type="PROSITE-ProRule" id="PRU00335"/>
    </source>
</evidence>
<dbReference type="PRINTS" id="PR00455">
    <property type="entry name" value="HTHTETR"/>
</dbReference>
<dbReference type="PANTHER" id="PTHR43479:SF11">
    <property type="entry name" value="ACREF_ENVCD OPERON REPRESSOR-RELATED"/>
    <property type="match status" value="1"/>
</dbReference>
<evidence type="ECO:0000256" key="1">
    <source>
        <dbReference type="ARBA" id="ARBA00023125"/>
    </source>
</evidence>
<dbReference type="RefSeq" id="WP_133473661.1">
    <property type="nucleotide sequence ID" value="NZ_SNWP01000010.1"/>
</dbReference>
<accession>A0A4R6J1F5</accession>
<dbReference type="Pfam" id="PF00440">
    <property type="entry name" value="TetR_N"/>
    <property type="match status" value="1"/>
</dbReference>
<evidence type="ECO:0000313" key="5">
    <source>
        <dbReference type="Proteomes" id="UP000295741"/>
    </source>
</evidence>
<keyword evidence="5" id="KW-1185">Reference proteome</keyword>
<name>A0A4R6J1F5_9BACT</name>
<feature type="domain" description="HTH tetR-type" evidence="3">
    <location>
        <begin position="8"/>
        <end position="68"/>
    </location>
</feature>
<protein>
    <submittedName>
        <fullName evidence="4">TetR family transcriptional regulator</fullName>
    </submittedName>
</protein>
<dbReference type="EMBL" id="SNWP01000010">
    <property type="protein sequence ID" value="TDO29054.1"/>
    <property type="molecule type" value="Genomic_DNA"/>
</dbReference>
<evidence type="ECO:0000259" key="3">
    <source>
        <dbReference type="PROSITE" id="PS50977"/>
    </source>
</evidence>
<feature type="DNA-binding region" description="H-T-H motif" evidence="2">
    <location>
        <begin position="31"/>
        <end position="50"/>
    </location>
</feature>
<dbReference type="AlphaFoldDB" id="A0A4R6J1F5"/>
<dbReference type="InterPro" id="IPR001647">
    <property type="entry name" value="HTH_TetR"/>
</dbReference>
<dbReference type="SUPFAM" id="SSF48498">
    <property type="entry name" value="Tetracyclin repressor-like, C-terminal domain"/>
    <property type="match status" value="1"/>
</dbReference>
<dbReference type="GO" id="GO:0003677">
    <property type="term" value="F:DNA binding"/>
    <property type="evidence" value="ECO:0007669"/>
    <property type="project" value="UniProtKB-UniRule"/>
</dbReference>
<evidence type="ECO:0000313" key="4">
    <source>
        <dbReference type="EMBL" id="TDO29054.1"/>
    </source>
</evidence>
<comment type="caution">
    <text evidence="4">The sequence shown here is derived from an EMBL/GenBank/DDBJ whole genome shotgun (WGS) entry which is preliminary data.</text>
</comment>
<dbReference type="OrthoDB" id="9789566at2"/>
<dbReference type="Gene3D" id="1.10.10.60">
    <property type="entry name" value="Homeodomain-like"/>
    <property type="match status" value="1"/>
</dbReference>
<proteinExistence type="predicted"/>